<proteinExistence type="predicted"/>
<organism evidence="2 3">
    <name type="scientific">Amazonocrinis nigriterrae CENA67</name>
    <dbReference type="NCBI Taxonomy" id="2794033"/>
    <lineage>
        <taxon>Bacteria</taxon>
        <taxon>Bacillati</taxon>
        <taxon>Cyanobacteriota</taxon>
        <taxon>Cyanophyceae</taxon>
        <taxon>Nostocales</taxon>
        <taxon>Nostocaceae</taxon>
        <taxon>Amazonocrinis</taxon>
        <taxon>Amazonocrinis nigriterrae</taxon>
    </lineage>
</organism>
<feature type="transmembrane region" description="Helical" evidence="1">
    <location>
        <begin position="24"/>
        <end position="46"/>
    </location>
</feature>
<dbReference type="Proteomes" id="UP000632766">
    <property type="component" value="Unassembled WGS sequence"/>
</dbReference>
<protein>
    <submittedName>
        <fullName evidence="2">DUF4282 domain-containing protein</fullName>
    </submittedName>
</protein>
<dbReference type="RefSeq" id="WP_096552798.1">
    <property type="nucleotide sequence ID" value="NZ_JAECZC010000014.1"/>
</dbReference>
<feature type="transmembrane region" description="Helical" evidence="1">
    <location>
        <begin position="52"/>
        <end position="72"/>
    </location>
</feature>
<reference evidence="2 3" key="1">
    <citation type="journal article" date="2021" name="Int. J. Syst. Evol. Microbiol.">
        <title>Amazonocrinis nigriterrae gen. nov., sp. nov., Atlanticothrix silvestris gen. nov., sp. nov. and Dendronalium phyllosphericum gen. nov., sp. nov., nostocacean cyanobacteria from Brazilian environments.</title>
        <authorList>
            <person name="Alvarenga D.O."/>
            <person name="Andreote A.P.D."/>
            <person name="Branco L.H.Z."/>
            <person name="Delbaje E."/>
            <person name="Cruz R.B."/>
            <person name="Varani A.M."/>
            <person name="Fiore M.F."/>
        </authorList>
    </citation>
    <scope>NUCLEOTIDE SEQUENCE [LARGE SCALE GENOMIC DNA]</scope>
    <source>
        <strain evidence="2 3">CENA67</strain>
    </source>
</reference>
<keyword evidence="1" id="KW-1133">Transmembrane helix</keyword>
<gene>
    <name evidence="2" type="ORF">I8748_10400</name>
</gene>
<dbReference type="EMBL" id="JAECZC010000014">
    <property type="protein sequence ID" value="MBH8562583.1"/>
    <property type="molecule type" value="Genomic_DNA"/>
</dbReference>
<dbReference type="AlphaFoldDB" id="A0A8J7L7R5"/>
<keyword evidence="1" id="KW-0812">Transmembrane</keyword>
<evidence type="ECO:0000313" key="2">
    <source>
        <dbReference type="EMBL" id="MBH8562583.1"/>
    </source>
</evidence>
<evidence type="ECO:0000313" key="3">
    <source>
        <dbReference type="Proteomes" id="UP000632766"/>
    </source>
</evidence>
<dbReference type="Pfam" id="PF14110">
    <property type="entry name" value="DUF4282"/>
    <property type="match status" value="1"/>
</dbReference>
<keyword evidence="1" id="KW-0472">Membrane</keyword>
<name>A0A8J7L7R5_9NOST</name>
<keyword evidence="3" id="KW-1185">Reference proteome</keyword>
<accession>A0A8J7L7R5</accession>
<sequence>MANSRSFFTALFDFSFSEFITPRVVGVLYGIAIFFVGLGALSFIAASFRGGFLPGIFTLLVAPLASLLYIILIRVGLEGLMVAFRTAANTGRTADNTESLRNP</sequence>
<evidence type="ECO:0000256" key="1">
    <source>
        <dbReference type="SAM" id="Phobius"/>
    </source>
</evidence>
<dbReference type="InterPro" id="IPR025557">
    <property type="entry name" value="DUF4282"/>
</dbReference>
<comment type="caution">
    <text evidence="2">The sequence shown here is derived from an EMBL/GenBank/DDBJ whole genome shotgun (WGS) entry which is preliminary data.</text>
</comment>